<keyword evidence="9" id="KW-0472">Membrane</keyword>
<keyword evidence="5 11" id="KW-0375">Hydrogen ion transport</keyword>
<evidence type="ECO:0000256" key="2">
    <source>
        <dbReference type="ARBA" id="ARBA00007333"/>
    </source>
</evidence>
<organism evidence="12 13">
    <name type="scientific">Diutina rugosa</name>
    <name type="common">Yeast</name>
    <name type="synonym">Candida rugosa</name>
    <dbReference type="NCBI Taxonomy" id="5481"/>
    <lineage>
        <taxon>Eukaryota</taxon>
        <taxon>Fungi</taxon>
        <taxon>Dikarya</taxon>
        <taxon>Ascomycota</taxon>
        <taxon>Saccharomycotina</taxon>
        <taxon>Pichiomycetes</taxon>
        <taxon>Debaryomycetaceae</taxon>
        <taxon>Diutina</taxon>
    </lineage>
</organism>
<keyword evidence="13" id="KW-1185">Reference proteome</keyword>
<dbReference type="Pfam" id="PF05680">
    <property type="entry name" value="ATP-synt_E"/>
    <property type="match status" value="1"/>
</dbReference>
<evidence type="ECO:0000256" key="9">
    <source>
        <dbReference type="ARBA" id="ARBA00023136"/>
    </source>
</evidence>
<name>A0A642UK30_DIURU</name>
<evidence type="ECO:0000256" key="5">
    <source>
        <dbReference type="ARBA" id="ARBA00022781"/>
    </source>
</evidence>
<dbReference type="GeneID" id="54783682"/>
<gene>
    <name evidence="12" type="ORF">DIURU_005031</name>
</gene>
<keyword evidence="6 11" id="KW-0999">Mitochondrion inner membrane</keyword>
<evidence type="ECO:0000256" key="8">
    <source>
        <dbReference type="ARBA" id="ARBA00023128"/>
    </source>
</evidence>
<comment type="caution">
    <text evidence="12">The sequence shown here is derived from an EMBL/GenBank/DDBJ whole genome shotgun (WGS) entry which is preliminary data.</text>
</comment>
<dbReference type="GO" id="GO:0005743">
    <property type="term" value="C:mitochondrial inner membrane"/>
    <property type="evidence" value="ECO:0007669"/>
    <property type="project" value="UniProtKB-SubCell"/>
</dbReference>
<evidence type="ECO:0000256" key="1">
    <source>
        <dbReference type="ARBA" id="ARBA00004273"/>
    </source>
</evidence>
<sequence length="92" mass="10133">MSVNFNVLRYSLFGAGIVYGAVHRYNIESAEAREQAAAEWKKEEKLIAEAKAKWAKLHPPKAAQSSSKGSINWEDPNLDFGAAIESLVAKLD</sequence>
<evidence type="ECO:0000256" key="3">
    <source>
        <dbReference type="ARBA" id="ARBA00022448"/>
    </source>
</evidence>
<protein>
    <recommendedName>
        <fullName evidence="11">ATP synthase F(0) complex subunit e, mitochondrial</fullName>
    </recommendedName>
</protein>
<evidence type="ECO:0000313" key="12">
    <source>
        <dbReference type="EMBL" id="KAA8898176.1"/>
    </source>
</evidence>
<keyword evidence="3 11" id="KW-0813">Transport</keyword>
<proteinExistence type="inferred from homology"/>
<dbReference type="OrthoDB" id="2125027at2759"/>
<dbReference type="GO" id="GO:0015986">
    <property type="term" value="P:proton motive force-driven ATP synthesis"/>
    <property type="evidence" value="ECO:0007669"/>
    <property type="project" value="InterPro"/>
</dbReference>
<accession>A0A642UK30</accession>
<keyword evidence="7 11" id="KW-0406">Ion transport</keyword>
<keyword evidence="10 11" id="KW-0066">ATP synthesis</keyword>
<dbReference type="OMA" id="WARDHPS"/>
<evidence type="ECO:0000313" key="13">
    <source>
        <dbReference type="Proteomes" id="UP000449547"/>
    </source>
</evidence>
<keyword evidence="4 11" id="KW-0138">CF(0)</keyword>
<dbReference type="GO" id="GO:0045259">
    <property type="term" value="C:proton-transporting ATP synthase complex"/>
    <property type="evidence" value="ECO:0007669"/>
    <property type="project" value="UniProtKB-UniRule"/>
</dbReference>
<comment type="subunit">
    <text evidence="11">F-type ATPases have 2 components, CF(1) - the catalytic core - and CF(0) - the membrane proton channel. CF(1) and CF(0) have multiple subunits.</text>
</comment>
<evidence type="ECO:0000256" key="6">
    <source>
        <dbReference type="ARBA" id="ARBA00022792"/>
    </source>
</evidence>
<dbReference type="GO" id="GO:0015078">
    <property type="term" value="F:proton transmembrane transporter activity"/>
    <property type="evidence" value="ECO:0007669"/>
    <property type="project" value="InterPro"/>
</dbReference>
<evidence type="ECO:0000256" key="10">
    <source>
        <dbReference type="ARBA" id="ARBA00023310"/>
    </source>
</evidence>
<reference evidence="12 13" key="1">
    <citation type="submission" date="2019-07" db="EMBL/GenBank/DDBJ databases">
        <title>Genome assembly of two rare yeast pathogens: Diutina rugosa and Trichomonascus ciferrii.</title>
        <authorList>
            <person name="Mixao V."/>
            <person name="Saus E."/>
            <person name="Hansen A."/>
            <person name="Lass-Flor C."/>
            <person name="Gabaldon T."/>
        </authorList>
    </citation>
    <scope>NUCLEOTIDE SEQUENCE [LARGE SCALE GENOMIC DNA]</scope>
    <source>
        <strain evidence="12 13">CBS 613</strain>
    </source>
</reference>
<evidence type="ECO:0000256" key="7">
    <source>
        <dbReference type="ARBA" id="ARBA00023065"/>
    </source>
</evidence>
<evidence type="ECO:0000256" key="4">
    <source>
        <dbReference type="ARBA" id="ARBA00022547"/>
    </source>
</evidence>
<keyword evidence="8 11" id="KW-0496">Mitochondrion</keyword>
<comment type="function">
    <text evidence="11">Subunit e, of the mitochondrial membrane ATP synthase complex (F(1)F(0) ATP synthase or Complex V) that produces ATP from ADP in the presence of a proton gradient across the membrane which is generated by electron transport complexes of the respiratory chain. ATP synthase complex consist of a soluble F(1) head domain - the catalytic core - and a membrane F(1) domain - the membrane proton channel. These two domains are linked by a central stalk rotating inside the F(1) region and a stationary peripheral stalk. During catalysis, ATP synthesis in the catalytic domain of F(1) is coupled via a rotary mechanism of the central stalk subunits to proton translocation. In vivo, can only synthesize ATP although its ATP hydrolase activity can be activated artificially in vitro. Part of the complex F(0) domain.</text>
</comment>
<evidence type="ECO:0000256" key="11">
    <source>
        <dbReference type="RuleBase" id="RU367005"/>
    </source>
</evidence>
<comment type="similarity">
    <text evidence="2 11">Belongs to the ATPase e subunit family.</text>
</comment>
<dbReference type="Proteomes" id="UP000449547">
    <property type="component" value="Unassembled WGS sequence"/>
</dbReference>
<dbReference type="VEuPathDB" id="FungiDB:DIURU_005031"/>
<dbReference type="AlphaFoldDB" id="A0A642UK30"/>
<dbReference type="RefSeq" id="XP_034010433.1">
    <property type="nucleotide sequence ID" value="XM_034157969.1"/>
</dbReference>
<dbReference type="InterPro" id="IPR008386">
    <property type="entry name" value="ATP_synth_F0_esu_mt"/>
</dbReference>
<dbReference type="EMBL" id="SWFT01000149">
    <property type="protein sequence ID" value="KAA8898176.1"/>
    <property type="molecule type" value="Genomic_DNA"/>
</dbReference>
<comment type="subcellular location">
    <subcellularLocation>
        <location evidence="1 11">Mitochondrion inner membrane</location>
    </subcellularLocation>
</comment>